<evidence type="ECO:0000313" key="2">
    <source>
        <dbReference type="Proteomes" id="UP000218811"/>
    </source>
</evidence>
<name>A0A2H3JV08_WOLCO</name>
<dbReference type="EMBL" id="KB468135">
    <property type="protein sequence ID" value="PCH42739.1"/>
    <property type="molecule type" value="Genomic_DNA"/>
</dbReference>
<evidence type="ECO:0000313" key="1">
    <source>
        <dbReference type="EMBL" id="PCH42739.1"/>
    </source>
</evidence>
<gene>
    <name evidence="1" type="ORF">WOLCODRAFT_152780</name>
</gene>
<organism evidence="1 2">
    <name type="scientific">Wolfiporia cocos (strain MD-104)</name>
    <name type="common">Brown rot fungus</name>
    <dbReference type="NCBI Taxonomy" id="742152"/>
    <lineage>
        <taxon>Eukaryota</taxon>
        <taxon>Fungi</taxon>
        <taxon>Dikarya</taxon>
        <taxon>Basidiomycota</taxon>
        <taxon>Agaricomycotina</taxon>
        <taxon>Agaricomycetes</taxon>
        <taxon>Polyporales</taxon>
        <taxon>Phaeolaceae</taxon>
        <taxon>Wolfiporia</taxon>
    </lineage>
</organism>
<dbReference type="AlphaFoldDB" id="A0A2H3JV08"/>
<dbReference type="Proteomes" id="UP000218811">
    <property type="component" value="Unassembled WGS sequence"/>
</dbReference>
<keyword evidence="2" id="KW-1185">Reference proteome</keyword>
<protein>
    <submittedName>
        <fullName evidence="1">Uncharacterized protein</fullName>
    </submittedName>
</protein>
<accession>A0A2H3JV08</accession>
<sequence>MTVSSQHPISMEGLDWFSGWHKPDEVYHLMIPDLKCSVKEMKELVSGHCGQISYLPCDTATQLTKTFARILGPTLAAAPPHAAARVG</sequence>
<reference evidence="1 2" key="1">
    <citation type="journal article" date="2012" name="Science">
        <title>The Paleozoic origin of enzymatic lignin decomposition reconstructed from 31 fungal genomes.</title>
        <authorList>
            <person name="Floudas D."/>
            <person name="Binder M."/>
            <person name="Riley R."/>
            <person name="Barry K."/>
            <person name="Blanchette R.A."/>
            <person name="Henrissat B."/>
            <person name="Martinez A.T."/>
            <person name="Otillar R."/>
            <person name="Spatafora J.W."/>
            <person name="Yadav J.S."/>
            <person name="Aerts A."/>
            <person name="Benoit I."/>
            <person name="Boyd A."/>
            <person name="Carlson A."/>
            <person name="Copeland A."/>
            <person name="Coutinho P.M."/>
            <person name="de Vries R.P."/>
            <person name="Ferreira P."/>
            <person name="Findley K."/>
            <person name="Foster B."/>
            <person name="Gaskell J."/>
            <person name="Glotzer D."/>
            <person name="Gorecki P."/>
            <person name="Heitman J."/>
            <person name="Hesse C."/>
            <person name="Hori C."/>
            <person name="Igarashi K."/>
            <person name="Jurgens J.A."/>
            <person name="Kallen N."/>
            <person name="Kersten P."/>
            <person name="Kohler A."/>
            <person name="Kuees U."/>
            <person name="Kumar T.K.A."/>
            <person name="Kuo A."/>
            <person name="LaButti K."/>
            <person name="Larrondo L.F."/>
            <person name="Lindquist E."/>
            <person name="Ling A."/>
            <person name="Lombard V."/>
            <person name="Lucas S."/>
            <person name="Lundell T."/>
            <person name="Martin R."/>
            <person name="McLaughlin D.J."/>
            <person name="Morgenstern I."/>
            <person name="Morin E."/>
            <person name="Murat C."/>
            <person name="Nagy L.G."/>
            <person name="Nolan M."/>
            <person name="Ohm R.A."/>
            <person name="Patyshakuliyeva A."/>
            <person name="Rokas A."/>
            <person name="Ruiz-Duenas F.J."/>
            <person name="Sabat G."/>
            <person name="Salamov A."/>
            <person name="Samejima M."/>
            <person name="Schmutz J."/>
            <person name="Slot J.C."/>
            <person name="St John F."/>
            <person name="Stenlid J."/>
            <person name="Sun H."/>
            <person name="Sun S."/>
            <person name="Syed K."/>
            <person name="Tsang A."/>
            <person name="Wiebenga A."/>
            <person name="Young D."/>
            <person name="Pisabarro A."/>
            <person name="Eastwood D.C."/>
            <person name="Martin F."/>
            <person name="Cullen D."/>
            <person name="Grigoriev I.V."/>
            <person name="Hibbett D.S."/>
        </authorList>
    </citation>
    <scope>NUCLEOTIDE SEQUENCE [LARGE SCALE GENOMIC DNA]</scope>
    <source>
        <strain evidence="1 2">MD-104</strain>
    </source>
</reference>
<proteinExistence type="predicted"/>